<sequence length="165" mass="16534">MLKTISATLFTLILSAAPANAVTITPPGPGGAALPFSAVGTATVGKLGIDFNCNTVFSGTVDGYGNIRITNATFKGATLCKLIKANASALAPWTGHVDTATQFTLDNVAVTINSPLGGGVCGPNKVVATINDNGSETILGLNAQLSGGCSINGVLNTSPYLQVKP</sequence>
<feature type="chain" id="PRO_5047504516" evidence="1">
    <location>
        <begin position="22"/>
        <end position="165"/>
    </location>
</feature>
<reference evidence="2 3" key="1">
    <citation type="submission" date="2020-03" db="EMBL/GenBank/DDBJ databases">
        <title>Draft genome sequence of environmentally isolated violet-colored cultures.</title>
        <authorList>
            <person name="Wilson H.S."/>
        </authorList>
    </citation>
    <scope>NUCLEOTIDE SEQUENCE [LARGE SCALE GENOMIC DNA]</scope>
    <source>
        <strain evidence="2 3">HSC-16F04</strain>
    </source>
</reference>
<name>A0ABX0KP60_9NEIS</name>
<keyword evidence="1" id="KW-0732">Signal</keyword>
<feature type="signal peptide" evidence="1">
    <location>
        <begin position="1"/>
        <end position="21"/>
    </location>
</feature>
<comment type="caution">
    <text evidence="2">The sequence shown here is derived from an EMBL/GenBank/DDBJ whole genome shotgun (WGS) entry which is preliminary data.</text>
</comment>
<dbReference type="EMBL" id="JAAOLX010000002">
    <property type="protein sequence ID" value="NHQ85536.1"/>
    <property type="molecule type" value="Genomic_DNA"/>
</dbReference>
<accession>A0ABX0KP60</accession>
<proteinExistence type="predicted"/>
<keyword evidence="3" id="KW-1185">Reference proteome</keyword>
<gene>
    <name evidence="2" type="ORF">HA050_05320</name>
</gene>
<evidence type="ECO:0000313" key="3">
    <source>
        <dbReference type="Proteomes" id="UP000712570"/>
    </source>
</evidence>
<dbReference type="Proteomes" id="UP000712570">
    <property type="component" value="Unassembled WGS sequence"/>
</dbReference>
<organism evidence="2 3">
    <name type="scientific">Iodobacter violaceini</name>
    <dbReference type="NCBI Taxonomy" id="3044271"/>
    <lineage>
        <taxon>Bacteria</taxon>
        <taxon>Pseudomonadati</taxon>
        <taxon>Pseudomonadota</taxon>
        <taxon>Betaproteobacteria</taxon>
        <taxon>Neisseriales</taxon>
        <taxon>Chitinibacteraceae</taxon>
        <taxon>Iodobacter</taxon>
    </lineage>
</organism>
<evidence type="ECO:0000313" key="2">
    <source>
        <dbReference type="EMBL" id="NHQ85536.1"/>
    </source>
</evidence>
<dbReference type="RefSeq" id="WP_166823017.1">
    <property type="nucleotide sequence ID" value="NZ_JAAOLX010000002.1"/>
</dbReference>
<protein>
    <submittedName>
        <fullName evidence="2">Activator protein</fullName>
    </submittedName>
</protein>
<evidence type="ECO:0000256" key="1">
    <source>
        <dbReference type="SAM" id="SignalP"/>
    </source>
</evidence>